<sequence>MHANEGTIVMVMGPTHAMSGAAVGLAVAQLLPAQWGGVTTIPDALMFACITAGGALLPDLDSPQATVSRSFGPLSQGLSRVVEHASQTFVNVTRSRKDQYCRNGHRTATHTLWFALGAGAGAAALMSTFGKAAAVALLFVLLGLAIRGLLPEWSKKADWLAITGVSALVAWAAWQWAPNSGSGVVMGSAVTIGIGTHLVGDLMTKHGIPLLAPLPLGRQRWRNLGTPKPLRIAAAGPMDKVLLTGCTLVVLVQLYLVITGTTITQQRLVPVLTESKLRSWLAL</sequence>
<dbReference type="Pfam" id="PF04307">
    <property type="entry name" value="YdjM"/>
    <property type="match status" value="2"/>
</dbReference>
<dbReference type="InterPro" id="IPR007404">
    <property type="entry name" value="YdjM-like"/>
</dbReference>
<feature type="transmembrane region" description="Helical" evidence="1">
    <location>
        <begin position="241"/>
        <end position="258"/>
    </location>
</feature>
<dbReference type="PANTHER" id="PTHR35531">
    <property type="entry name" value="INNER MEMBRANE PROTEIN YBCI-RELATED"/>
    <property type="match status" value="1"/>
</dbReference>
<feature type="transmembrane region" description="Helical" evidence="1">
    <location>
        <begin position="157"/>
        <end position="177"/>
    </location>
</feature>
<keyword evidence="2" id="KW-0378">Hydrolase</keyword>
<evidence type="ECO:0000313" key="3">
    <source>
        <dbReference type="Proteomes" id="UP000703315"/>
    </source>
</evidence>
<protein>
    <submittedName>
        <fullName evidence="2">Metal-dependent hydrolase</fullName>
    </submittedName>
</protein>
<comment type="caution">
    <text evidence="2">The sequence shown here is derived from an EMBL/GenBank/DDBJ whole genome shotgun (WGS) entry which is preliminary data.</text>
</comment>
<dbReference type="Proteomes" id="UP000703315">
    <property type="component" value="Unassembled WGS sequence"/>
</dbReference>
<evidence type="ECO:0000256" key="1">
    <source>
        <dbReference type="SAM" id="Phobius"/>
    </source>
</evidence>
<feature type="transmembrane region" description="Helical" evidence="1">
    <location>
        <begin position="183"/>
        <end position="200"/>
    </location>
</feature>
<name>A0A921FMT6_9MICC</name>
<keyword evidence="1" id="KW-1133">Transmembrane helix</keyword>
<gene>
    <name evidence="2" type="ORF">K8V32_09350</name>
</gene>
<keyword evidence="1" id="KW-0472">Membrane</keyword>
<dbReference type="EMBL" id="DYXC01000100">
    <property type="protein sequence ID" value="HJF14988.1"/>
    <property type="molecule type" value="Genomic_DNA"/>
</dbReference>
<dbReference type="AlphaFoldDB" id="A0A921FMT6"/>
<keyword evidence="1" id="KW-0812">Transmembrane</keyword>
<reference evidence="2" key="2">
    <citation type="submission" date="2021-09" db="EMBL/GenBank/DDBJ databases">
        <authorList>
            <person name="Gilroy R."/>
        </authorList>
    </citation>
    <scope>NUCLEOTIDE SEQUENCE</scope>
    <source>
        <strain evidence="2">ChiHjej13B12-14962</strain>
    </source>
</reference>
<dbReference type="RefSeq" id="WP_303906260.1">
    <property type="nucleotide sequence ID" value="NZ_DYXC01000100.1"/>
</dbReference>
<reference evidence="2" key="1">
    <citation type="journal article" date="2021" name="PeerJ">
        <title>Extensive microbial diversity within the chicken gut microbiome revealed by metagenomics and culture.</title>
        <authorList>
            <person name="Gilroy R."/>
            <person name="Ravi A."/>
            <person name="Getino M."/>
            <person name="Pursley I."/>
            <person name="Horton D.L."/>
            <person name="Alikhan N.F."/>
            <person name="Baker D."/>
            <person name="Gharbi K."/>
            <person name="Hall N."/>
            <person name="Watson M."/>
            <person name="Adriaenssens E.M."/>
            <person name="Foster-Nyarko E."/>
            <person name="Jarju S."/>
            <person name="Secka A."/>
            <person name="Antonio M."/>
            <person name="Oren A."/>
            <person name="Chaudhuri R.R."/>
            <person name="La Ragione R."/>
            <person name="Hildebrand F."/>
            <person name="Pallen M.J."/>
        </authorList>
    </citation>
    <scope>NUCLEOTIDE SEQUENCE</scope>
    <source>
        <strain evidence="2">ChiHjej13B12-14962</strain>
    </source>
</reference>
<proteinExistence type="predicted"/>
<organism evidence="2 3">
    <name type="scientific">Enteractinococcus helveticum</name>
    <dbReference type="NCBI Taxonomy" id="1837282"/>
    <lineage>
        <taxon>Bacteria</taxon>
        <taxon>Bacillati</taxon>
        <taxon>Actinomycetota</taxon>
        <taxon>Actinomycetes</taxon>
        <taxon>Micrococcales</taxon>
        <taxon>Micrococcaceae</taxon>
    </lineage>
</organism>
<dbReference type="PANTHER" id="PTHR35531:SF1">
    <property type="entry name" value="INNER MEMBRANE PROTEIN YBCI-RELATED"/>
    <property type="match status" value="1"/>
</dbReference>
<evidence type="ECO:0000313" key="2">
    <source>
        <dbReference type="EMBL" id="HJF14988.1"/>
    </source>
</evidence>
<dbReference type="GO" id="GO:0016787">
    <property type="term" value="F:hydrolase activity"/>
    <property type="evidence" value="ECO:0007669"/>
    <property type="project" value="UniProtKB-KW"/>
</dbReference>
<accession>A0A921FMT6</accession>
<feature type="transmembrane region" description="Helical" evidence="1">
    <location>
        <begin position="132"/>
        <end position="150"/>
    </location>
</feature>